<protein>
    <submittedName>
        <fullName evidence="2">Uncharacterized protein</fullName>
    </submittedName>
</protein>
<keyword evidence="1" id="KW-0472">Membrane</keyword>
<keyword evidence="1" id="KW-0812">Transmembrane</keyword>
<evidence type="ECO:0000313" key="3">
    <source>
        <dbReference type="Proteomes" id="UP001046350"/>
    </source>
</evidence>
<dbReference type="EMBL" id="CP077076">
    <property type="protein sequence ID" value="QXH49653.1"/>
    <property type="molecule type" value="Genomic_DNA"/>
</dbReference>
<sequence>MLIAYILFSVAALAGSRLLRCVLTKRGEEKLRHGAVIFYNFIFAFMHVMVVAQDKYFYAYRRPAVMQEHAWLFWFAWVFVVLHFIGKYRNNDVNCFRWKRDMDLFR</sequence>
<evidence type="ECO:0000256" key="1">
    <source>
        <dbReference type="SAM" id="Phobius"/>
    </source>
</evidence>
<organism evidence="2 3">
    <name type="scientific">Pseudomonas fakonensis</name>
    <dbReference type="NCBI Taxonomy" id="2842355"/>
    <lineage>
        <taxon>Bacteria</taxon>
        <taxon>Pseudomonadati</taxon>
        <taxon>Pseudomonadota</taxon>
        <taxon>Gammaproteobacteria</taxon>
        <taxon>Pseudomonadales</taxon>
        <taxon>Pseudomonadaceae</taxon>
        <taxon>Pseudomonas</taxon>
    </lineage>
</organism>
<accession>A0ABX8N2X0</accession>
<evidence type="ECO:0000313" key="2">
    <source>
        <dbReference type="EMBL" id="QXH49653.1"/>
    </source>
</evidence>
<name>A0ABX8N2X0_9PSED</name>
<proteinExistence type="predicted"/>
<keyword evidence="3" id="KW-1185">Reference proteome</keyword>
<feature type="transmembrane region" description="Helical" evidence="1">
    <location>
        <begin position="70"/>
        <end position="86"/>
    </location>
</feature>
<reference evidence="2" key="1">
    <citation type="journal article" date="2021" name="Microorganisms">
        <title>The Ever-Expanding Pseudomonas Genus: Description of 43 New Species and Partition of the Pseudomonas putida Group.</title>
        <authorList>
            <person name="Girard L."/>
            <person name="Lood C."/>
            <person name="Hofte M."/>
            <person name="Vandamme P."/>
            <person name="Rokni-Zadeh H."/>
            <person name="van Noort V."/>
            <person name="Lavigne R."/>
            <person name="De Mot R."/>
        </authorList>
    </citation>
    <scope>NUCLEOTIDE SEQUENCE</scope>
    <source>
        <strain evidence="2">COW40</strain>
    </source>
</reference>
<gene>
    <name evidence="2" type="ORF">KSS94_17060</name>
</gene>
<dbReference type="Proteomes" id="UP001046350">
    <property type="component" value="Chromosome"/>
</dbReference>
<feature type="transmembrane region" description="Helical" evidence="1">
    <location>
        <begin position="37"/>
        <end position="58"/>
    </location>
</feature>
<keyword evidence="1" id="KW-1133">Transmembrane helix</keyword>
<dbReference type="RefSeq" id="WP_217839270.1">
    <property type="nucleotide sequence ID" value="NZ_CP077076.1"/>
</dbReference>